<name>A0A5S3XUG4_9GAMM</name>
<evidence type="ECO:0000313" key="3">
    <source>
        <dbReference type="Proteomes" id="UP000305730"/>
    </source>
</evidence>
<dbReference type="EMBL" id="PNCL01000023">
    <property type="protein sequence ID" value="TMP60567.1"/>
    <property type="molecule type" value="Genomic_DNA"/>
</dbReference>
<comment type="caution">
    <text evidence="2">The sequence shown here is derived from an EMBL/GenBank/DDBJ whole genome shotgun (WGS) entry which is preliminary data.</text>
</comment>
<protein>
    <submittedName>
        <fullName evidence="2">Uncharacterized protein</fullName>
    </submittedName>
</protein>
<dbReference type="EMBL" id="PNCK01000047">
    <property type="protein sequence ID" value="TMP41790.1"/>
    <property type="molecule type" value="Genomic_DNA"/>
</dbReference>
<dbReference type="RefSeq" id="WP_138597430.1">
    <property type="nucleotide sequence ID" value="NZ_PNCK01000047.1"/>
</dbReference>
<reference evidence="2" key="3">
    <citation type="submission" date="2019-09" db="EMBL/GenBank/DDBJ databases">
        <title>Co-occurence of chitin degradation, pigmentation and bioactivity in marine Pseudoalteromonas.</title>
        <authorList>
            <person name="Sonnenschein E.C."/>
            <person name="Bech P.K."/>
        </authorList>
    </citation>
    <scope>NUCLEOTIDE SEQUENCE</scope>
    <source>
        <strain evidence="2">S2231</strain>
        <strain evidence="1">S2233</strain>
    </source>
</reference>
<dbReference type="AlphaFoldDB" id="A0A5S3XUG4"/>
<evidence type="ECO:0000313" key="2">
    <source>
        <dbReference type="EMBL" id="TMP60567.1"/>
    </source>
</evidence>
<sequence>MFFSVAGTASAKAKARIEAGAFVGVPYLAKVQGGLFGEIRGVVKGEAGVTGGLKYTHSQKQNSFGHFGIDNDWPMTGNFSLTGALEAQVGASLKAKVLTFEKELASVT</sequence>
<keyword evidence="3" id="KW-1185">Reference proteome</keyword>
<dbReference type="OrthoDB" id="6310380at2"/>
<proteinExistence type="predicted"/>
<reference evidence="3 4" key="2">
    <citation type="submission" date="2019-06" db="EMBL/GenBank/DDBJ databases">
        <title>Co-occurence of chitin degradation, pigmentation and bioactivity in marine Pseudoalteromonas.</title>
        <authorList>
            <person name="Sonnenschein E.C."/>
            <person name="Bech P.K."/>
        </authorList>
    </citation>
    <scope>NUCLEOTIDE SEQUENCE [LARGE SCALE GENOMIC DNA]</scope>
    <source>
        <strain evidence="4">S2231</strain>
        <strain evidence="3">S2233</strain>
    </source>
</reference>
<evidence type="ECO:0000313" key="1">
    <source>
        <dbReference type="EMBL" id="TMP41790.1"/>
    </source>
</evidence>
<evidence type="ECO:0000313" key="4">
    <source>
        <dbReference type="Proteomes" id="UP000307706"/>
    </source>
</evidence>
<accession>A0A5S3XUG4</accession>
<reference evidence="3 4" key="1">
    <citation type="submission" date="2017-12" db="EMBL/GenBank/DDBJ databases">
        <authorList>
            <person name="Paulsen S."/>
            <person name="Gram L.K."/>
        </authorList>
    </citation>
    <scope>NUCLEOTIDE SEQUENCE [LARGE SCALE GENOMIC DNA]</scope>
    <source>
        <strain evidence="2 4">S2231</strain>
        <strain evidence="1 3">S2233</strain>
    </source>
</reference>
<organism evidence="2 4">
    <name type="scientific">Pseudoalteromonas citrea</name>
    <dbReference type="NCBI Taxonomy" id="43655"/>
    <lineage>
        <taxon>Bacteria</taxon>
        <taxon>Pseudomonadati</taxon>
        <taxon>Pseudomonadota</taxon>
        <taxon>Gammaproteobacteria</taxon>
        <taxon>Alteromonadales</taxon>
        <taxon>Pseudoalteromonadaceae</taxon>
        <taxon>Pseudoalteromonas</taxon>
    </lineage>
</organism>
<gene>
    <name evidence="2" type="ORF">CWB96_06255</name>
    <name evidence="1" type="ORF">CWB97_13565</name>
</gene>
<dbReference type="Proteomes" id="UP000307706">
    <property type="component" value="Unassembled WGS sequence"/>
</dbReference>
<dbReference type="Proteomes" id="UP000305730">
    <property type="component" value="Unassembled WGS sequence"/>
</dbReference>